<dbReference type="SUPFAM" id="SSF74653">
    <property type="entry name" value="TolA/TonB C-terminal domain"/>
    <property type="match status" value="1"/>
</dbReference>
<dbReference type="InterPro" id="IPR006260">
    <property type="entry name" value="TonB/TolA_C"/>
</dbReference>
<dbReference type="EMBL" id="SDHX01000001">
    <property type="protein sequence ID" value="RXK56734.1"/>
    <property type="molecule type" value="Genomic_DNA"/>
</dbReference>
<keyword evidence="6" id="KW-0812">Transmembrane</keyword>
<proteinExistence type="inferred from homology"/>
<organism evidence="12 13">
    <name type="scientific">Oleiharenicola lentus</name>
    <dbReference type="NCBI Taxonomy" id="2508720"/>
    <lineage>
        <taxon>Bacteria</taxon>
        <taxon>Pseudomonadati</taxon>
        <taxon>Verrucomicrobiota</taxon>
        <taxon>Opitutia</taxon>
        <taxon>Opitutales</taxon>
        <taxon>Opitutaceae</taxon>
        <taxon>Oleiharenicola</taxon>
    </lineage>
</organism>
<dbReference type="Pfam" id="PF03544">
    <property type="entry name" value="TonB_C"/>
    <property type="match status" value="1"/>
</dbReference>
<keyword evidence="9" id="KW-0472">Membrane</keyword>
<keyword evidence="4" id="KW-1003">Cell membrane</keyword>
<keyword evidence="5" id="KW-0997">Cell inner membrane</keyword>
<keyword evidence="13" id="KW-1185">Reference proteome</keyword>
<evidence type="ECO:0000256" key="2">
    <source>
        <dbReference type="ARBA" id="ARBA00006555"/>
    </source>
</evidence>
<evidence type="ECO:0000256" key="4">
    <source>
        <dbReference type="ARBA" id="ARBA00022475"/>
    </source>
</evidence>
<dbReference type="GO" id="GO:0015031">
    <property type="term" value="P:protein transport"/>
    <property type="evidence" value="ECO:0007669"/>
    <property type="project" value="UniProtKB-KW"/>
</dbReference>
<dbReference type="AlphaFoldDB" id="A0A4Q1CC97"/>
<dbReference type="GO" id="GO:0005886">
    <property type="term" value="C:plasma membrane"/>
    <property type="evidence" value="ECO:0007669"/>
    <property type="project" value="UniProtKB-SubCell"/>
</dbReference>
<evidence type="ECO:0000259" key="11">
    <source>
        <dbReference type="PROSITE" id="PS52015"/>
    </source>
</evidence>
<comment type="similarity">
    <text evidence="2">Belongs to the TonB family.</text>
</comment>
<dbReference type="Gene3D" id="3.30.1150.10">
    <property type="match status" value="1"/>
</dbReference>
<evidence type="ECO:0000256" key="9">
    <source>
        <dbReference type="ARBA" id="ARBA00023136"/>
    </source>
</evidence>
<dbReference type="Proteomes" id="UP000290218">
    <property type="component" value="Unassembled WGS sequence"/>
</dbReference>
<dbReference type="InterPro" id="IPR037682">
    <property type="entry name" value="TonB_C"/>
</dbReference>
<dbReference type="RefSeq" id="WP_129048100.1">
    <property type="nucleotide sequence ID" value="NZ_SDHX01000001.1"/>
</dbReference>
<dbReference type="GO" id="GO:0055085">
    <property type="term" value="P:transmembrane transport"/>
    <property type="evidence" value="ECO:0007669"/>
    <property type="project" value="InterPro"/>
</dbReference>
<keyword evidence="7" id="KW-0653">Protein transport</keyword>
<dbReference type="PANTHER" id="PTHR33446">
    <property type="entry name" value="PROTEIN TONB-RELATED"/>
    <property type="match status" value="1"/>
</dbReference>
<evidence type="ECO:0000256" key="6">
    <source>
        <dbReference type="ARBA" id="ARBA00022692"/>
    </source>
</evidence>
<dbReference type="InterPro" id="IPR051045">
    <property type="entry name" value="TonB-dependent_transducer"/>
</dbReference>
<comment type="subcellular location">
    <subcellularLocation>
        <location evidence="1">Cell inner membrane</location>
        <topology evidence="1">Single-pass membrane protein</topology>
        <orientation evidence="1">Periplasmic side</orientation>
    </subcellularLocation>
</comment>
<feature type="region of interest" description="Disordered" evidence="10">
    <location>
        <begin position="48"/>
        <end position="77"/>
    </location>
</feature>
<evidence type="ECO:0000256" key="5">
    <source>
        <dbReference type="ARBA" id="ARBA00022519"/>
    </source>
</evidence>
<dbReference type="OrthoDB" id="1628901at2"/>
<dbReference type="NCBIfam" id="TIGR01352">
    <property type="entry name" value="tonB_Cterm"/>
    <property type="match status" value="1"/>
</dbReference>
<sequence>MNTQSFGLPVIIAAALHGALFLISAEPEVVVITPPTKLVPITFTPIQEEPVATPPDDTDGKSPVSSASASSLPSLPDVPAPLINPGEVFTVPVTPYNQSIDPVKDLRGVTGLPDGNRIGDGPVGFPSIPGVDKLDRMPRAVAQPSPNYPEMLRREGVNGSVTVEFVVGTDGRVVQAEAVKWSRREFVEPAVRAVWRWRFEPGTQHGRKVSFRMAVPMEFTAAE</sequence>
<name>A0A4Q1CC97_9BACT</name>
<evidence type="ECO:0000313" key="12">
    <source>
        <dbReference type="EMBL" id="RXK56734.1"/>
    </source>
</evidence>
<keyword evidence="8" id="KW-1133">Transmembrane helix</keyword>
<evidence type="ECO:0000256" key="10">
    <source>
        <dbReference type="SAM" id="MobiDB-lite"/>
    </source>
</evidence>
<evidence type="ECO:0000256" key="1">
    <source>
        <dbReference type="ARBA" id="ARBA00004383"/>
    </source>
</evidence>
<evidence type="ECO:0000256" key="3">
    <source>
        <dbReference type="ARBA" id="ARBA00022448"/>
    </source>
</evidence>
<evidence type="ECO:0000313" key="13">
    <source>
        <dbReference type="Proteomes" id="UP000290218"/>
    </source>
</evidence>
<evidence type="ECO:0000256" key="7">
    <source>
        <dbReference type="ARBA" id="ARBA00022927"/>
    </source>
</evidence>
<accession>A0A4Q1CC97</accession>
<protein>
    <submittedName>
        <fullName evidence="12">Energy transducer TonB</fullName>
    </submittedName>
</protein>
<dbReference type="PROSITE" id="PS52015">
    <property type="entry name" value="TONB_CTD"/>
    <property type="match status" value="1"/>
</dbReference>
<feature type="domain" description="TonB C-terminal" evidence="11">
    <location>
        <begin position="133"/>
        <end position="223"/>
    </location>
</feature>
<feature type="compositionally biased region" description="Low complexity" evidence="10">
    <location>
        <begin position="62"/>
        <end position="77"/>
    </location>
</feature>
<comment type="caution">
    <text evidence="12">The sequence shown here is derived from an EMBL/GenBank/DDBJ whole genome shotgun (WGS) entry which is preliminary data.</text>
</comment>
<evidence type="ECO:0000256" key="8">
    <source>
        <dbReference type="ARBA" id="ARBA00022989"/>
    </source>
</evidence>
<keyword evidence="3" id="KW-0813">Transport</keyword>
<reference evidence="12 13" key="1">
    <citation type="submission" date="2019-01" db="EMBL/GenBank/DDBJ databases">
        <title>Lacunisphaera sp. strain TWA-58.</title>
        <authorList>
            <person name="Chen W.-M."/>
        </authorList>
    </citation>
    <scope>NUCLEOTIDE SEQUENCE [LARGE SCALE GENOMIC DNA]</scope>
    <source>
        <strain evidence="12 13">TWA-58</strain>
    </source>
</reference>
<gene>
    <name evidence="12" type="ORF">ESB00_12950</name>
</gene>